<keyword evidence="3" id="KW-1185">Reference proteome</keyword>
<keyword evidence="2" id="KW-0378">Hydrolase</keyword>
<keyword evidence="2" id="KW-0540">Nuclease</keyword>
<evidence type="ECO:0000313" key="3">
    <source>
        <dbReference type="Proteomes" id="UP000248889"/>
    </source>
</evidence>
<dbReference type="OrthoDB" id="5524117at2"/>
<dbReference type="Gene3D" id="3.90.1570.10">
    <property type="entry name" value="tt1808, chain A"/>
    <property type="match status" value="1"/>
</dbReference>
<sequence>MTVAPPNTPTWPVPPEDGWTAGDLDRLPDLPPHTELLDGNLVFMSPQRNFHIYAIRLLEYGLLAARPPELAVIREMTVTLGKRDRPEPDLMIVPKAAVIDDQQSDYRPEDVLLAVEVVSPDSVERDRDVKPRKYAGAGFPHYWRVENEKGELAVHVFEREEATGSYAPQGIFRGRLTLELPFPIDIDLADPQRWL</sequence>
<dbReference type="AlphaFoldDB" id="A0A2X0K9Z7"/>
<organism evidence="2 3">
    <name type="scientific">Streptacidiphilus pinicola</name>
    <dbReference type="NCBI Taxonomy" id="2219663"/>
    <lineage>
        <taxon>Bacteria</taxon>
        <taxon>Bacillati</taxon>
        <taxon>Actinomycetota</taxon>
        <taxon>Actinomycetes</taxon>
        <taxon>Kitasatosporales</taxon>
        <taxon>Streptomycetaceae</taxon>
        <taxon>Streptacidiphilus</taxon>
    </lineage>
</organism>
<keyword evidence="2" id="KW-0255">Endonuclease</keyword>
<dbReference type="GO" id="GO:0004519">
    <property type="term" value="F:endonuclease activity"/>
    <property type="evidence" value="ECO:0007669"/>
    <property type="project" value="UniProtKB-KW"/>
</dbReference>
<comment type="caution">
    <text evidence="2">The sequence shown here is derived from an EMBL/GenBank/DDBJ whole genome shotgun (WGS) entry which is preliminary data.</text>
</comment>
<reference evidence="2 3" key="1">
    <citation type="submission" date="2018-06" db="EMBL/GenBank/DDBJ databases">
        <title>Streptacidiphilus pinicola sp. nov., isolated from pine grove soil.</title>
        <authorList>
            <person name="Roh S.G."/>
            <person name="Park S."/>
            <person name="Kim M.-K."/>
            <person name="Yun B.-R."/>
            <person name="Park J."/>
            <person name="Kim M.J."/>
            <person name="Kim Y.S."/>
            <person name="Kim S.B."/>
        </authorList>
    </citation>
    <scope>NUCLEOTIDE SEQUENCE [LARGE SCALE GENOMIC DNA]</scope>
    <source>
        <strain evidence="2 3">MMS16-CNU450</strain>
    </source>
</reference>
<dbReference type="InterPro" id="IPR008538">
    <property type="entry name" value="Uma2"/>
</dbReference>
<evidence type="ECO:0000259" key="1">
    <source>
        <dbReference type="Pfam" id="PF05685"/>
    </source>
</evidence>
<gene>
    <name evidence="2" type="ORF">DN069_08615</name>
</gene>
<name>A0A2X0K9Z7_9ACTN</name>
<dbReference type="EMBL" id="QKYN01000034">
    <property type="protein sequence ID" value="RAG86065.1"/>
    <property type="molecule type" value="Genomic_DNA"/>
</dbReference>
<dbReference type="Pfam" id="PF05685">
    <property type="entry name" value="Uma2"/>
    <property type="match status" value="1"/>
</dbReference>
<feature type="domain" description="Putative restriction endonuclease" evidence="1">
    <location>
        <begin position="24"/>
        <end position="187"/>
    </location>
</feature>
<protein>
    <submittedName>
        <fullName evidence="2">Uma2 family endonuclease</fullName>
    </submittedName>
</protein>
<dbReference type="Proteomes" id="UP000248889">
    <property type="component" value="Unassembled WGS sequence"/>
</dbReference>
<proteinExistence type="predicted"/>
<dbReference type="InterPro" id="IPR011335">
    <property type="entry name" value="Restrct_endonuc-II-like"/>
</dbReference>
<dbReference type="SUPFAM" id="SSF52980">
    <property type="entry name" value="Restriction endonuclease-like"/>
    <property type="match status" value="1"/>
</dbReference>
<dbReference type="PANTHER" id="PTHR35400:SF3">
    <property type="entry name" value="SLL1072 PROTEIN"/>
    <property type="match status" value="1"/>
</dbReference>
<dbReference type="CDD" id="cd06260">
    <property type="entry name" value="DUF820-like"/>
    <property type="match status" value="1"/>
</dbReference>
<dbReference type="PANTHER" id="PTHR35400">
    <property type="entry name" value="SLR1083 PROTEIN"/>
    <property type="match status" value="1"/>
</dbReference>
<dbReference type="InterPro" id="IPR012296">
    <property type="entry name" value="Nuclease_put_TT1808"/>
</dbReference>
<evidence type="ECO:0000313" key="2">
    <source>
        <dbReference type="EMBL" id="RAG86065.1"/>
    </source>
</evidence>
<accession>A0A2X0K9Z7</accession>